<dbReference type="EMBL" id="VKKG01000001">
    <property type="protein sequence ID" value="TRY19558.1"/>
    <property type="molecule type" value="Genomic_DNA"/>
</dbReference>
<organism evidence="1 2">
    <name type="scientific">Tessaracoccus rhinocerotis</name>
    <dbReference type="NCBI Taxonomy" id="1689449"/>
    <lineage>
        <taxon>Bacteria</taxon>
        <taxon>Bacillati</taxon>
        <taxon>Actinomycetota</taxon>
        <taxon>Actinomycetes</taxon>
        <taxon>Propionibacteriales</taxon>
        <taxon>Propionibacteriaceae</taxon>
        <taxon>Tessaracoccus</taxon>
    </lineage>
</organism>
<comment type="caution">
    <text evidence="1">The sequence shown here is derived from an EMBL/GenBank/DDBJ whole genome shotgun (WGS) entry which is preliminary data.</text>
</comment>
<accession>A0A553K4C9</accession>
<reference evidence="1 2" key="1">
    <citation type="submission" date="2019-07" db="EMBL/GenBank/DDBJ databases">
        <authorList>
            <person name="Zhou L.-Y."/>
        </authorList>
    </citation>
    <scope>NUCLEOTIDE SEQUENCE [LARGE SCALE GENOMIC DNA]</scope>
    <source>
        <strain evidence="1 2">YIM 101269</strain>
    </source>
</reference>
<sequence>MHQPTRLRCSGPHDLLTIASLLLEFQPDESVVSVCMRGDTVKFCARSDLGMDDDALDATAAQLLRGFENTRGREFILLGYGRDMLRVRDAMVALGARLGPVVTMMVATNHERFWRLEDGELPAHAGEPYAVENSGVAAHAVYRGVSLRRTRAEAVAAVQRPPAHLRAEISVRLEAAFERVLPMDPDDRIQLFGHLIDSGDVLASDDAAELAALLQVQDCQGEFLCQLSSATAARFHARLVEARAASDEECEADVLGPLALACWLAGKGAQMNECVAQLEEVAPRNPVLRLLRQLLHDAVPPSRWDSW</sequence>
<dbReference type="Proteomes" id="UP000317638">
    <property type="component" value="Unassembled WGS sequence"/>
</dbReference>
<dbReference type="Pfam" id="PF13830">
    <property type="entry name" value="DUF4192"/>
    <property type="match status" value="1"/>
</dbReference>
<evidence type="ECO:0000313" key="1">
    <source>
        <dbReference type="EMBL" id="TRY19558.1"/>
    </source>
</evidence>
<dbReference type="AlphaFoldDB" id="A0A553K4C9"/>
<evidence type="ECO:0000313" key="2">
    <source>
        <dbReference type="Proteomes" id="UP000317638"/>
    </source>
</evidence>
<proteinExistence type="predicted"/>
<dbReference type="InterPro" id="IPR025447">
    <property type="entry name" value="DUF4192"/>
</dbReference>
<dbReference type="RefSeq" id="WP_143936644.1">
    <property type="nucleotide sequence ID" value="NZ_VKKG01000001.1"/>
</dbReference>
<keyword evidence="2" id="KW-1185">Reference proteome</keyword>
<name>A0A553K4C9_9ACTN</name>
<protein>
    <submittedName>
        <fullName evidence="1">DUF4192 family protein</fullName>
    </submittedName>
</protein>
<gene>
    <name evidence="1" type="ORF">FOJ82_01245</name>
</gene>
<dbReference type="OrthoDB" id="3264463at2"/>